<organism evidence="1 2">
    <name type="scientific">Burkholderia anthina</name>
    <dbReference type="NCBI Taxonomy" id="179879"/>
    <lineage>
        <taxon>Bacteria</taxon>
        <taxon>Pseudomonadati</taxon>
        <taxon>Pseudomonadota</taxon>
        <taxon>Betaproteobacteria</taxon>
        <taxon>Burkholderiales</taxon>
        <taxon>Burkholderiaceae</taxon>
        <taxon>Burkholderia</taxon>
        <taxon>Burkholderia cepacia complex</taxon>
    </lineage>
</organism>
<proteinExistence type="predicted"/>
<dbReference type="KEGG" id="bann:JFN94_23330"/>
<evidence type="ECO:0000313" key="2">
    <source>
        <dbReference type="Proteomes" id="UP000596205"/>
    </source>
</evidence>
<reference evidence="1 2" key="1">
    <citation type="submission" date="2020-12" db="EMBL/GenBank/DDBJ databases">
        <title>Complete genome sequence of Burkholderia anthina BJQ0011.</title>
        <authorList>
            <person name="Xu Y."/>
        </authorList>
    </citation>
    <scope>NUCLEOTIDE SEQUENCE [LARGE SCALE GENOMIC DNA]</scope>
    <source>
        <strain evidence="1 2">BJQ0011</strain>
    </source>
</reference>
<gene>
    <name evidence="1" type="ORF">JFN94_23330</name>
</gene>
<dbReference type="AlphaFoldDB" id="A0A7T7AIX2"/>
<protein>
    <submittedName>
        <fullName evidence="1">Uncharacterized protein</fullName>
    </submittedName>
</protein>
<sequence length="592" mass="64823">MGGGRCRRAAARGVAQRAGSLSLARAVSGPPARWRDVVIPRGIDARRHGSIPCDRPARRLLAHGIDPFARRPWHYSNPLERQEKAAPGMQIVLDYYAWKLDNGVDKTNVFAGTWKDNFAFYASSPTHPVSRIRFIKGALVGGYGLIGTMINDLTANPAEIAHLYGLMRSRYTMLASAFTLAAGQPVLTTSVAWKYIEQSERTVASFLLGGACAFYGVTTWLKSWQVPQGVADFYHYGIYTDPALSNLGLMPFGAAEQRPDYLCRAYGDGHTHWFWVEAKARLNKGLEWGDEDVAGAMAQATSVPVLVVAGVPVEVHFPEPVVTYAGMSRKGPLSRVRLSLIDPPADPLPDQPARDVPRLFVSDVLLRLSSIVGAVVTRDALAPRETQSKMSDSGYDFFPIDADVCLGLPHFMAEEIDTPRGVRTIAEALVAVYFDLAKIGAAWLRLSSARERDALDRAGVLRYLEEAVAAVGGTSAFRAMLDTIEAVERQPPHTDDEIVDGARFVDLLLPERQSAILPAALLVRWLNWIGVVSMVTYVERQTLASVRLTRLNLNRGNALAYGDLTNPVEDAVACGGLWILESEVATRLQRAE</sequence>
<evidence type="ECO:0000313" key="1">
    <source>
        <dbReference type="EMBL" id="QQK04305.1"/>
    </source>
</evidence>
<accession>A0A7T7AIX2</accession>
<dbReference type="EMBL" id="CP066770">
    <property type="protein sequence ID" value="QQK04305.1"/>
    <property type="molecule type" value="Genomic_DNA"/>
</dbReference>
<dbReference type="RefSeq" id="WP_199568740.1">
    <property type="nucleotide sequence ID" value="NZ_CP066770.1"/>
</dbReference>
<dbReference type="Proteomes" id="UP000596205">
    <property type="component" value="Chromosome 2"/>
</dbReference>
<name>A0A7T7AIX2_9BURK</name>